<dbReference type="RefSeq" id="WP_102115427.1">
    <property type="nucleotide sequence ID" value="NZ_BMGN01000013.1"/>
</dbReference>
<evidence type="ECO:0000313" key="12">
    <source>
        <dbReference type="Proteomes" id="UP000234752"/>
    </source>
</evidence>
<evidence type="ECO:0000313" key="11">
    <source>
        <dbReference type="EMBL" id="AUN33925.1"/>
    </source>
</evidence>
<dbReference type="Gene3D" id="3.90.25.10">
    <property type="entry name" value="UDP-galactose 4-epimerase, domain 1"/>
    <property type="match status" value="1"/>
</dbReference>
<evidence type="ECO:0000256" key="4">
    <source>
        <dbReference type="ARBA" id="ARBA00007637"/>
    </source>
</evidence>
<keyword evidence="11" id="KW-0614">Plasmid</keyword>
<dbReference type="Pfam" id="PF01370">
    <property type="entry name" value="Epimerase"/>
    <property type="match status" value="1"/>
</dbReference>
<evidence type="ECO:0000256" key="2">
    <source>
        <dbReference type="ARBA" id="ARBA00001911"/>
    </source>
</evidence>
<evidence type="ECO:0000256" key="8">
    <source>
        <dbReference type="ARBA" id="ARBA00023235"/>
    </source>
</evidence>
<protein>
    <recommendedName>
        <fullName evidence="6 10">UDP-glucose 4-epimerase</fullName>
        <ecNumber evidence="5 10">5.1.3.2</ecNumber>
    </recommendedName>
</protein>
<dbReference type="PANTHER" id="PTHR43725">
    <property type="entry name" value="UDP-GLUCOSE 4-EPIMERASE"/>
    <property type="match status" value="1"/>
</dbReference>
<keyword evidence="8 10" id="KW-0413">Isomerase</keyword>
<comment type="cofactor">
    <cofactor evidence="2 10">
        <name>NAD(+)</name>
        <dbReference type="ChEBI" id="CHEBI:57540"/>
    </cofactor>
</comment>
<gene>
    <name evidence="11" type="primary">galE</name>
    <name evidence="11" type="ORF">C0V82_26305</name>
</gene>
<comment type="subunit">
    <text evidence="10">Homodimer.</text>
</comment>
<dbReference type="Gene3D" id="3.40.50.720">
    <property type="entry name" value="NAD(P)-binding Rossmann-like Domain"/>
    <property type="match status" value="1"/>
</dbReference>
<dbReference type="PANTHER" id="PTHR43725:SF53">
    <property type="entry name" value="UDP-ARABINOSE 4-EPIMERASE 1"/>
    <property type="match status" value="1"/>
</dbReference>
<dbReference type="EC" id="5.1.3.2" evidence="5 10"/>
<name>A0A2K9NNK3_9PROT</name>
<dbReference type="EMBL" id="CP025615">
    <property type="protein sequence ID" value="AUN33925.1"/>
    <property type="molecule type" value="Genomic_DNA"/>
</dbReference>
<dbReference type="InterPro" id="IPR001509">
    <property type="entry name" value="Epimerase_deHydtase"/>
</dbReference>
<evidence type="ECO:0000256" key="7">
    <source>
        <dbReference type="ARBA" id="ARBA00023027"/>
    </source>
</evidence>
<keyword evidence="9 10" id="KW-0119">Carbohydrate metabolism</keyword>
<accession>A0A2K9NNK3</accession>
<dbReference type="GO" id="GO:0003978">
    <property type="term" value="F:UDP-glucose 4-epimerase activity"/>
    <property type="evidence" value="ECO:0007669"/>
    <property type="project" value="UniProtKB-UniRule"/>
</dbReference>
<dbReference type="UniPathway" id="UPA00214"/>
<proteinExistence type="inferred from homology"/>
<evidence type="ECO:0000256" key="1">
    <source>
        <dbReference type="ARBA" id="ARBA00000083"/>
    </source>
</evidence>
<dbReference type="InterPro" id="IPR005886">
    <property type="entry name" value="UDP_G4E"/>
</dbReference>
<dbReference type="NCBIfam" id="TIGR01179">
    <property type="entry name" value="galE"/>
    <property type="match status" value="1"/>
</dbReference>
<keyword evidence="7 10" id="KW-0520">NAD</keyword>
<comment type="similarity">
    <text evidence="4 10">Belongs to the NAD(P)-dependent epimerase/dehydratase family.</text>
</comment>
<dbReference type="SUPFAM" id="SSF51735">
    <property type="entry name" value="NAD(P)-binding Rossmann-fold domains"/>
    <property type="match status" value="1"/>
</dbReference>
<dbReference type="GO" id="GO:0033499">
    <property type="term" value="P:galactose catabolic process via UDP-galactose, Leloir pathway"/>
    <property type="evidence" value="ECO:0007669"/>
    <property type="project" value="TreeGrafter"/>
</dbReference>
<evidence type="ECO:0000256" key="9">
    <source>
        <dbReference type="ARBA" id="ARBA00023277"/>
    </source>
</evidence>
<dbReference type="InterPro" id="IPR036291">
    <property type="entry name" value="NAD(P)-bd_dom_sf"/>
</dbReference>
<keyword evidence="12" id="KW-1185">Reference proteome</keyword>
<reference evidence="11 12" key="1">
    <citation type="submission" date="2017-12" db="EMBL/GenBank/DDBJ databases">
        <title>Genomes of bacteria within cyanobacterial aggregates.</title>
        <authorList>
            <person name="Cai H."/>
        </authorList>
    </citation>
    <scope>NUCLEOTIDE SEQUENCE [LARGE SCALE GENOMIC DNA]</scope>
    <source>
        <strain evidence="11 12">TH16</strain>
        <plasmid evidence="11 12">unnamed3</plasmid>
    </source>
</reference>
<comment type="catalytic activity">
    <reaction evidence="1 10">
        <text>UDP-alpha-D-glucose = UDP-alpha-D-galactose</text>
        <dbReference type="Rhea" id="RHEA:22168"/>
        <dbReference type="ChEBI" id="CHEBI:58885"/>
        <dbReference type="ChEBI" id="CHEBI:66914"/>
        <dbReference type="EC" id="5.1.3.2"/>
    </reaction>
</comment>
<comment type="pathway">
    <text evidence="3 10">Carbohydrate metabolism; galactose metabolism.</text>
</comment>
<geneLocation type="plasmid" evidence="11 12">
    <name>unnamed3</name>
</geneLocation>
<evidence type="ECO:0000256" key="3">
    <source>
        <dbReference type="ARBA" id="ARBA00004947"/>
    </source>
</evidence>
<sequence>MDTVLVTGGAGYIGSHAVLALRAAGRAVVVLDDLSTGDRNLIPADVPMIVGDVADTDRTGALLRDHRIGTVMHFAGSIIVPESVADPLKYYRNNTAASRSLIETCIKTGVGRFIFSSTAAVYGNPPTRMVTEQTPVAPVSPYGWSKLMTEQMLADVAAAHQAFRYIALRYFNVAGADPQGRAGQVTPNATHLIKLACETALGRRKVLNIFGSDYPTPDGTCIRDYIHVSDLADAHVCALNHLEKGGNSLVLNCGYGRGYSVRQVAEAVDRAAGRPLPKVEAPRRIGDPVELVADSTRLRDLLGWRPRVDDLDLIVSHALAWERR</sequence>
<evidence type="ECO:0000256" key="6">
    <source>
        <dbReference type="ARBA" id="ARBA00018569"/>
    </source>
</evidence>
<dbReference type="Proteomes" id="UP000234752">
    <property type="component" value="Plasmid unnamed3"/>
</dbReference>
<dbReference type="CDD" id="cd05247">
    <property type="entry name" value="UDP_G4E_1_SDR_e"/>
    <property type="match status" value="1"/>
</dbReference>
<evidence type="ECO:0000256" key="5">
    <source>
        <dbReference type="ARBA" id="ARBA00013189"/>
    </source>
</evidence>
<dbReference type="AlphaFoldDB" id="A0A2K9NNK3"/>
<evidence type="ECO:0000256" key="10">
    <source>
        <dbReference type="RuleBase" id="RU366046"/>
    </source>
</evidence>
<organism evidence="11 12">
    <name type="scientific">Niveispirillum cyanobacteriorum</name>
    <dbReference type="NCBI Taxonomy" id="1612173"/>
    <lineage>
        <taxon>Bacteria</taxon>
        <taxon>Pseudomonadati</taxon>
        <taxon>Pseudomonadota</taxon>
        <taxon>Alphaproteobacteria</taxon>
        <taxon>Rhodospirillales</taxon>
        <taxon>Azospirillaceae</taxon>
        <taxon>Niveispirillum</taxon>
    </lineage>
</organism>
<dbReference type="OrthoDB" id="9801785at2"/>
<dbReference type="KEGG" id="ncb:C0V82_26305"/>